<gene>
    <name evidence="1" type="ORF">bcere0026_6730</name>
</gene>
<dbReference type="HOGENOM" id="CLU_3132035_0_0_9"/>
<evidence type="ECO:0000313" key="1">
    <source>
        <dbReference type="EMBL" id="EEL72320.1"/>
    </source>
</evidence>
<dbReference type="EMBL" id="ACMP01000031">
    <property type="protein sequence ID" value="EEL72320.1"/>
    <property type="molecule type" value="Genomic_DNA"/>
</dbReference>
<proteinExistence type="predicted"/>
<reference evidence="1" key="1">
    <citation type="journal article" date="2012" name="Genome Res.">
        <title>Genomic characterization of the Bacillus cereus sensu lato species: Backdrop to the evolution of Bacillus anthracis.</title>
        <authorList>
            <person name="Zwick M.E."/>
            <person name="Joseph S.J."/>
            <person name="Didelot X."/>
            <person name="Chen P.E."/>
            <person name="Bishop-Lilly K.A."/>
            <person name="Stewart A.C."/>
            <person name="Willner K."/>
            <person name="Nolan N."/>
            <person name="Lentz S."/>
            <person name="Thomason M.K."/>
            <person name="Sozhamannan S."/>
            <person name="Mateczun A.J."/>
            <person name="Du L."/>
            <person name="Read T.D."/>
        </authorList>
    </citation>
    <scope>NUCLEOTIDE SEQUENCE [LARGE SCALE GENOMIC DNA]</scope>
    <source>
        <strain evidence="1">AH603</strain>
    </source>
</reference>
<sequence>MKSLQIFKETPGFNWFSSFTNGIFVKKSYLSHYLRIVKIGEVNYPNWMR</sequence>
<accession>C2XPS0</accession>
<dbReference type="Proteomes" id="UP000001753">
    <property type="component" value="Chromosome"/>
</dbReference>
<organism evidence="1">
    <name type="scientific">Bacillus mycoides</name>
    <dbReference type="NCBI Taxonomy" id="1405"/>
    <lineage>
        <taxon>Bacteria</taxon>
        <taxon>Bacillati</taxon>
        <taxon>Bacillota</taxon>
        <taxon>Bacilli</taxon>
        <taxon>Bacillales</taxon>
        <taxon>Bacillaceae</taxon>
        <taxon>Bacillus</taxon>
        <taxon>Bacillus cereus group</taxon>
    </lineage>
</organism>
<comment type="caution">
    <text evidence="1">The sequence shown here is derived from an EMBL/GenBank/DDBJ whole genome shotgun (WGS) entry which is preliminary data.</text>
</comment>
<dbReference type="AlphaFoldDB" id="C2XPS0"/>
<name>C2XPS0_BACMY</name>
<protein>
    <submittedName>
        <fullName evidence="1">Uncharacterized protein</fullName>
    </submittedName>
</protein>